<dbReference type="Gene3D" id="3.30.1950.10">
    <property type="entry name" value="wza like domain"/>
    <property type="match status" value="1"/>
</dbReference>
<dbReference type="Proteomes" id="UP000179266">
    <property type="component" value="Unassembled WGS sequence"/>
</dbReference>
<accession>A0A1F7RR78</accession>
<dbReference type="EMBL" id="MGDD01000267">
    <property type="protein sequence ID" value="OGL43524.1"/>
    <property type="molecule type" value="Genomic_DNA"/>
</dbReference>
<keyword evidence="5" id="KW-0762">Sugar transport</keyword>
<dbReference type="GO" id="GO:0006811">
    <property type="term" value="P:monoatomic ion transport"/>
    <property type="evidence" value="ECO:0007669"/>
    <property type="project" value="UniProtKB-KW"/>
</dbReference>
<name>A0A1F7RR78_9BACT</name>
<evidence type="ECO:0000256" key="9">
    <source>
        <dbReference type="ARBA" id="ARBA00023065"/>
    </source>
</evidence>
<keyword evidence="13" id="KW-0998">Cell outer membrane</keyword>
<dbReference type="Pfam" id="PF02563">
    <property type="entry name" value="Poly_export"/>
    <property type="match status" value="1"/>
</dbReference>
<dbReference type="GO" id="GO:0015159">
    <property type="term" value="F:polysaccharide transmembrane transporter activity"/>
    <property type="evidence" value="ECO:0007669"/>
    <property type="project" value="InterPro"/>
</dbReference>
<evidence type="ECO:0000256" key="2">
    <source>
        <dbReference type="ARBA" id="ARBA00009450"/>
    </source>
</evidence>
<evidence type="ECO:0000256" key="3">
    <source>
        <dbReference type="ARBA" id="ARBA00022448"/>
    </source>
</evidence>
<feature type="domain" description="Polysaccharide export protein N-terminal" evidence="15">
    <location>
        <begin position="72"/>
        <end position="144"/>
    </location>
</feature>
<evidence type="ECO:0000256" key="14">
    <source>
        <dbReference type="ARBA" id="ARBA00023288"/>
    </source>
</evidence>
<keyword evidence="12" id="KW-0564">Palmitate</keyword>
<evidence type="ECO:0000256" key="6">
    <source>
        <dbReference type="ARBA" id="ARBA00022692"/>
    </source>
</evidence>
<dbReference type="AlphaFoldDB" id="A0A1F7RR78"/>
<evidence type="ECO:0000313" key="18">
    <source>
        <dbReference type="Proteomes" id="UP000179266"/>
    </source>
</evidence>
<dbReference type="Pfam" id="PF22461">
    <property type="entry name" value="SLBB_2"/>
    <property type="match status" value="2"/>
</dbReference>
<dbReference type="InterPro" id="IPR003715">
    <property type="entry name" value="Poly_export_N"/>
</dbReference>
<evidence type="ECO:0000256" key="10">
    <source>
        <dbReference type="ARBA" id="ARBA00023114"/>
    </source>
</evidence>
<protein>
    <submittedName>
        <fullName evidence="17">Uncharacterized protein</fullName>
    </submittedName>
</protein>
<keyword evidence="11" id="KW-0472">Membrane</keyword>
<evidence type="ECO:0000256" key="1">
    <source>
        <dbReference type="ARBA" id="ARBA00004571"/>
    </source>
</evidence>
<keyword evidence="6" id="KW-0812">Transmembrane</keyword>
<evidence type="ECO:0000259" key="16">
    <source>
        <dbReference type="Pfam" id="PF22461"/>
    </source>
</evidence>
<dbReference type="InterPro" id="IPR054765">
    <property type="entry name" value="SLBB_dom"/>
</dbReference>
<sequence length="352" mass="39310">MYRVVDVIKVCSAIIALGMFICIVGCSGKTVDFEVPQEKPTDIKEEQRVRPSLDSEPVFVTPKTHIPGSIFENYVIGPEDILDVSVWQNETLRRTLPVLPDGKIYFPLIGEIRAAGRTVSQLEKDLNDALDEFILSPQVSVSVKESNSKKFFVLGQVRNPSVYSMKREVTILEAVSYAGGLTEFADSTNVYITRGDKSMKLDLYDLFSKGDLTQNLILQPGDLINIPSINTQKIMVFGEINQGVLPMTRGLTIAEAVASRGGFRYTSSKWRVKVIRGSLSRPEVFSVDFNQLFRGDLNQNIKLEAGDIIFVHSTSLAWWNRFVDQLLGGFLRPFTAYGQAVITSENIQNLTQ</sequence>
<keyword evidence="7" id="KW-0732">Signal</keyword>
<dbReference type="InterPro" id="IPR049712">
    <property type="entry name" value="Poly_export"/>
</dbReference>
<comment type="similarity">
    <text evidence="2">Belongs to the BexD/CtrA/VexA family.</text>
</comment>
<dbReference type="Gene3D" id="3.10.560.10">
    <property type="entry name" value="Outer membrane lipoprotein wza domain like"/>
    <property type="match status" value="2"/>
</dbReference>
<keyword evidence="14" id="KW-0449">Lipoprotein</keyword>
<comment type="caution">
    <text evidence="17">The sequence shown here is derived from an EMBL/GenBank/DDBJ whole genome shotgun (WGS) entry which is preliminary data.</text>
</comment>
<feature type="domain" description="SLBB" evidence="16">
    <location>
        <begin position="149"/>
        <end position="226"/>
    </location>
</feature>
<dbReference type="GO" id="GO:0015288">
    <property type="term" value="F:porin activity"/>
    <property type="evidence" value="ECO:0007669"/>
    <property type="project" value="UniProtKB-KW"/>
</dbReference>
<evidence type="ECO:0000256" key="13">
    <source>
        <dbReference type="ARBA" id="ARBA00023237"/>
    </source>
</evidence>
<dbReference type="GO" id="GO:0046930">
    <property type="term" value="C:pore complex"/>
    <property type="evidence" value="ECO:0007669"/>
    <property type="project" value="UniProtKB-KW"/>
</dbReference>
<dbReference type="PANTHER" id="PTHR33619">
    <property type="entry name" value="POLYSACCHARIDE EXPORT PROTEIN GFCE-RELATED"/>
    <property type="match status" value="1"/>
</dbReference>
<comment type="subcellular location">
    <subcellularLocation>
        <location evidence="1">Cell outer membrane</location>
        <topology evidence="1">Multi-pass membrane protein</topology>
    </subcellularLocation>
</comment>
<feature type="domain" description="SLBB" evidence="16">
    <location>
        <begin position="232"/>
        <end position="311"/>
    </location>
</feature>
<organism evidence="17 18">
    <name type="scientific">Candidatus Schekmanbacteria bacterium RBG_13_48_7</name>
    <dbReference type="NCBI Taxonomy" id="1817878"/>
    <lineage>
        <taxon>Bacteria</taxon>
        <taxon>Candidatus Schekmaniibacteriota</taxon>
    </lineage>
</organism>
<keyword evidence="3" id="KW-0813">Transport</keyword>
<evidence type="ECO:0000313" key="17">
    <source>
        <dbReference type="EMBL" id="OGL43524.1"/>
    </source>
</evidence>
<dbReference type="GO" id="GO:0009279">
    <property type="term" value="C:cell outer membrane"/>
    <property type="evidence" value="ECO:0007669"/>
    <property type="project" value="UniProtKB-SubCell"/>
</dbReference>
<proteinExistence type="inferred from homology"/>
<gene>
    <name evidence="17" type="ORF">A2161_14370</name>
</gene>
<evidence type="ECO:0000256" key="11">
    <source>
        <dbReference type="ARBA" id="ARBA00023136"/>
    </source>
</evidence>
<evidence type="ECO:0000256" key="4">
    <source>
        <dbReference type="ARBA" id="ARBA00022452"/>
    </source>
</evidence>
<keyword evidence="10" id="KW-0626">Porin</keyword>
<keyword evidence="4" id="KW-1134">Transmembrane beta strand</keyword>
<evidence type="ECO:0000256" key="7">
    <source>
        <dbReference type="ARBA" id="ARBA00022729"/>
    </source>
</evidence>
<reference evidence="17 18" key="1">
    <citation type="journal article" date="2016" name="Nat. Commun.">
        <title>Thousands of microbial genomes shed light on interconnected biogeochemical processes in an aquifer system.</title>
        <authorList>
            <person name="Anantharaman K."/>
            <person name="Brown C.T."/>
            <person name="Hug L.A."/>
            <person name="Sharon I."/>
            <person name="Castelle C.J."/>
            <person name="Probst A.J."/>
            <person name="Thomas B.C."/>
            <person name="Singh A."/>
            <person name="Wilkins M.J."/>
            <person name="Karaoz U."/>
            <person name="Brodie E.L."/>
            <person name="Williams K.H."/>
            <person name="Hubbard S.S."/>
            <person name="Banfield J.F."/>
        </authorList>
    </citation>
    <scope>NUCLEOTIDE SEQUENCE [LARGE SCALE GENOMIC DNA]</scope>
</reference>
<keyword evidence="8" id="KW-0625">Polysaccharide transport</keyword>
<keyword evidence="9" id="KW-0406">Ion transport</keyword>
<evidence type="ECO:0000256" key="8">
    <source>
        <dbReference type="ARBA" id="ARBA00023047"/>
    </source>
</evidence>
<evidence type="ECO:0000256" key="12">
    <source>
        <dbReference type="ARBA" id="ARBA00023139"/>
    </source>
</evidence>
<dbReference type="PANTHER" id="PTHR33619:SF3">
    <property type="entry name" value="POLYSACCHARIDE EXPORT PROTEIN GFCE-RELATED"/>
    <property type="match status" value="1"/>
</dbReference>
<evidence type="ECO:0000256" key="5">
    <source>
        <dbReference type="ARBA" id="ARBA00022597"/>
    </source>
</evidence>
<evidence type="ECO:0000259" key="15">
    <source>
        <dbReference type="Pfam" id="PF02563"/>
    </source>
</evidence>